<dbReference type="EMBL" id="MKQR01000013">
    <property type="protein sequence ID" value="OLR92891.1"/>
    <property type="molecule type" value="Genomic_DNA"/>
</dbReference>
<feature type="domain" description="Peptidoglycan binding-like" evidence="2">
    <location>
        <begin position="850"/>
        <end position="888"/>
    </location>
</feature>
<sequence length="1567" mass="169576">MPPLPPLDPATLPLVLAGPVVRRVDRTSATVWFALRSARRATLEVLAEATEQTGETPVASGTSVTTSLGANLHVVAITATTAGTTQLRPGTIHRYRVRFAEGAAADPVPPTAAEHLLAPGVVASTTQKARDRLVYGTADKALPSFATPPDAVARLRLFHTSGRKPHGQGADALSLLDDVLKVDHADAARRPQQLFLTGDQVYADDVADVLLHLCATRGTALLGRTEALPGATDADLRPGHRQDLVRDKARARTRQGASHLLRFSEFAAMHLLTWSDALWPEGKCTEWLADVHPEVAAALGVTAGQEVPATPAGTTTPSAAQATAARFREDALRVEEFRKGLVAVRRALANTATYTALGDHEVTDDWFHDGEVLTEQVAAPLGKRLLANSLAAHAVFQAWGNTPAQFAAGQPGRKLLDALATPDPTAAAPAAEIALRTGVPTRVFAGSIERADGALNWHYRIEWPVHQAVVLDTHTRRFFPSGPTSPPALVYGDLPFRDMVDAAADTGLEKVTLLVSAEPVVGHPFLGGFARPELRNMPAEATALIADSSGWGNFRTGFESLVARLLALPEPAGAGTDADPKVRRRRVIALSGEVGYGFAARLSYEASSAFQRPGTGAVRGVLAQLTAGSARGESSATVYLHQNGTIERSKAIPAVERVGWANDRSEPLDIGFAPDPSQEGRTIQWRVPSTPAVADVTAKHTLTKNPEWRYRVDFYRHEDPDRLNPRTGAPAAVTFPPEDAKQRAKALGWYIDAATNHLGFATRWGDGKQLVGRNNLAELTFAWGDGDAKSVVQSLWWRPPNQAGGAPLTRLAVPLDVGQAPSLPVETLPKLYHDRLLVEGTVDAGDAENRKDVLALQRDLFELGFTFVDRNGRYDRKTRWAVREFQTYAKYGKVARVGSAFTRVRVALDVAGLVLKVDSAAGFPAAPFMVRVGYETLKVTEVAGTDWTVERGQVGTGAAAHEVTDAVTWLPVDTSVAGDQQWYGWASALESTSVHETRRFTGHVSGEVDTGTRTALARWKVNLWRCPVVVEGWDLVQSTGAKKQLQRLAAADGRPARVADNLWIWDETKGEVPDGIRRRAYARDFGDHWVRPAGREADTTEREKCTVIGHLTTITLPVRSADPAAKLYGPVTEPGRKECWAEAEMLPQRFTGQAITELGPGRLPTFKVIRAVAEVEALAFFDGVNCYDNAFASMGVCHWTLGARQWQSASATRPARELWDVADGELWAYFALLRARYPQAYDKVIGHAGIVPDRVWQGDGKTAAAGSTRPWDPGQRKYAARGARLDRTGTARPLNGFTAANGSGISSYGQYGELEFFRMWHWHYRFVMAARTVDDFTRAQWDMTRVRLRDVRGTRWESATGTAATLVDGATIGDVFRSEATAAMIHRLHVNGPGFVLDGHSELGAVASSEMRSVLSKAKASTPLLTWGKDPATWRAQLPPDPADPAGEPRFDQGQEHEKRLIDALNAVFIDPGPALPPVPPTADDPNPEQPADPAPHPANHGTHGQWKDPGHSMRIARAWPAWYAASGTPAMSNGSGWKLPVGDLPAEQRTLLLTRTFALDTEGLPA</sequence>
<accession>A0A1Q9LLJ3</accession>
<dbReference type="RefSeq" id="WP_075975156.1">
    <property type="nucleotide sequence ID" value="NZ_MKQR01000013.1"/>
</dbReference>
<evidence type="ECO:0000259" key="2">
    <source>
        <dbReference type="Pfam" id="PF01471"/>
    </source>
</evidence>
<feature type="compositionally biased region" description="Pro residues" evidence="1">
    <location>
        <begin position="1474"/>
        <end position="1497"/>
    </location>
</feature>
<keyword evidence="4" id="KW-1185">Reference proteome</keyword>
<evidence type="ECO:0000313" key="3">
    <source>
        <dbReference type="EMBL" id="OLR92891.1"/>
    </source>
</evidence>
<comment type="caution">
    <text evidence="3">The sequence shown here is derived from an EMBL/GenBank/DDBJ whole genome shotgun (WGS) entry which is preliminary data.</text>
</comment>
<dbReference type="SUPFAM" id="SSF47090">
    <property type="entry name" value="PGBD-like"/>
    <property type="match status" value="1"/>
</dbReference>
<organism evidence="3 4">
    <name type="scientific">Actinokineospora bangkokensis</name>
    <dbReference type="NCBI Taxonomy" id="1193682"/>
    <lineage>
        <taxon>Bacteria</taxon>
        <taxon>Bacillati</taxon>
        <taxon>Actinomycetota</taxon>
        <taxon>Actinomycetes</taxon>
        <taxon>Pseudonocardiales</taxon>
        <taxon>Pseudonocardiaceae</taxon>
        <taxon>Actinokineospora</taxon>
    </lineage>
</organism>
<proteinExistence type="predicted"/>
<name>A0A1Q9LLJ3_9PSEU</name>
<evidence type="ECO:0000256" key="1">
    <source>
        <dbReference type="SAM" id="MobiDB-lite"/>
    </source>
</evidence>
<reference evidence="3 4" key="1">
    <citation type="submission" date="2016-10" db="EMBL/GenBank/DDBJ databases">
        <title>The Draft Genome Sequence of Actinokineospora bangkokensis 44EHWT reveals the biosynthetic pathway of antifungal compounds Thailandins with unusual extender unit butylmalonyl-CoA.</title>
        <authorList>
            <person name="Greule A."/>
            <person name="Intra B."/>
            <person name="Flemming S."/>
            <person name="Rommel M.G."/>
            <person name="Panbangred W."/>
            <person name="Bechthold A."/>
        </authorList>
    </citation>
    <scope>NUCLEOTIDE SEQUENCE [LARGE SCALE GENOMIC DNA]</scope>
    <source>
        <strain evidence="3 4">44EHW</strain>
    </source>
</reference>
<feature type="region of interest" description="Disordered" evidence="1">
    <location>
        <begin position="1472"/>
        <end position="1511"/>
    </location>
</feature>
<dbReference type="InterPro" id="IPR038607">
    <property type="entry name" value="PhoD-like_sf"/>
</dbReference>
<dbReference type="Proteomes" id="UP000186040">
    <property type="component" value="Unassembled WGS sequence"/>
</dbReference>
<evidence type="ECO:0000313" key="4">
    <source>
        <dbReference type="Proteomes" id="UP000186040"/>
    </source>
</evidence>
<dbReference type="InterPro" id="IPR002477">
    <property type="entry name" value="Peptidoglycan-bd-like"/>
</dbReference>
<dbReference type="Gene3D" id="3.60.21.70">
    <property type="entry name" value="PhoD-like phosphatase"/>
    <property type="match status" value="1"/>
</dbReference>
<dbReference type="Pfam" id="PF01471">
    <property type="entry name" value="PG_binding_1"/>
    <property type="match status" value="1"/>
</dbReference>
<dbReference type="STRING" id="1193682.BJP25_18105"/>
<dbReference type="PANTHER" id="PTHR37031:SF2">
    <property type="entry name" value="PHOD-LIKE PHOSPHATASE METALLOPHOSPHATASE DOMAIN-CONTAINING PROTEIN"/>
    <property type="match status" value="1"/>
</dbReference>
<dbReference type="PANTHER" id="PTHR37031">
    <property type="entry name" value="METALLOPHOSPHATASE BINDING DOMAIN PROTEIN"/>
    <property type="match status" value="1"/>
</dbReference>
<dbReference type="OrthoDB" id="9795624at2"/>
<feature type="region of interest" description="Disordered" evidence="1">
    <location>
        <begin position="1428"/>
        <end position="1455"/>
    </location>
</feature>
<dbReference type="InterPro" id="IPR036365">
    <property type="entry name" value="PGBD-like_sf"/>
</dbReference>
<gene>
    <name evidence="3" type="ORF">BJP25_18105</name>
</gene>
<protein>
    <recommendedName>
        <fullName evidence="2">Peptidoglycan binding-like domain-containing protein</fullName>
    </recommendedName>
</protein>